<evidence type="ECO:0000313" key="2">
    <source>
        <dbReference type="Proteomes" id="UP001634394"/>
    </source>
</evidence>
<dbReference type="InterPro" id="IPR036514">
    <property type="entry name" value="SGNH_hydro_sf"/>
</dbReference>
<sequence length="122" mass="13763">MPLSLITGHSICKRLSQYLVSVTDDRLSLHFNLNRVVSVMVQGVGGRTVEKWMKFDMSSLCFLCPDIVVLLLGENDITSFSDPETLAFKLISLASQLHRLYHVKQIVLSAASTLHTYWLYSC</sequence>
<comment type="caution">
    <text evidence="1">The sequence shown here is derived from an EMBL/GenBank/DDBJ whole genome shotgun (WGS) entry which is preliminary data.</text>
</comment>
<accession>A0ABD3XBY8</accession>
<keyword evidence="2" id="KW-1185">Reference proteome</keyword>
<dbReference type="Gene3D" id="3.40.50.1110">
    <property type="entry name" value="SGNH hydrolase"/>
    <property type="match status" value="1"/>
</dbReference>
<protein>
    <recommendedName>
        <fullName evidence="3">SGNH hydrolase-type esterase domain-containing protein</fullName>
    </recommendedName>
</protein>
<organism evidence="1 2">
    <name type="scientific">Sinanodonta woodiana</name>
    <name type="common">Chinese pond mussel</name>
    <name type="synonym">Anodonta woodiana</name>
    <dbReference type="NCBI Taxonomy" id="1069815"/>
    <lineage>
        <taxon>Eukaryota</taxon>
        <taxon>Metazoa</taxon>
        <taxon>Spiralia</taxon>
        <taxon>Lophotrochozoa</taxon>
        <taxon>Mollusca</taxon>
        <taxon>Bivalvia</taxon>
        <taxon>Autobranchia</taxon>
        <taxon>Heteroconchia</taxon>
        <taxon>Palaeoheterodonta</taxon>
        <taxon>Unionida</taxon>
        <taxon>Unionoidea</taxon>
        <taxon>Unionidae</taxon>
        <taxon>Unioninae</taxon>
        <taxon>Sinanodonta</taxon>
    </lineage>
</organism>
<evidence type="ECO:0008006" key="3">
    <source>
        <dbReference type="Google" id="ProtNLM"/>
    </source>
</evidence>
<dbReference type="EMBL" id="JBJQND010000003">
    <property type="protein sequence ID" value="KAL3882415.1"/>
    <property type="molecule type" value="Genomic_DNA"/>
</dbReference>
<reference evidence="1 2" key="1">
    <citation type="submission" date="2024-11" db="EMBL/GenBank/DDBJ databases">
        <title>Chromosome-level genome assembly of the freshwater bivalve Anodonta woodiana.</title>
        <authorList>
            <person name="Chen X."/>
        </authorList>
    </citation>
    <scope>NUCLEOTIDE SEQUENCE [LARGE SCALE GENOMIC DNA]</scope>
    <source>
        <strain evidence="1">MN2024</strain>
        <tissue evidence="1">Gills</tissue>
    </source>
</reference>
<gene>
    <name evidence="1" type="ORF">ACJMK2_028758</name>
</gene>
<proteinExistence type="predicted"/>
<dbReference type="SUPFAM" id="SSF52266">
    <property type="entry name" value="SGNH hydrolase"/>
    <property type="match status" value="1"/>
</dbReference>
<evidence type="ECO:0000313" key="1">
    <source>
        <dbReference type="EMBL" id="KAL3882415.1"/>
    </source>
</evidence>
<dbReference type="AlphaFoldDB" id="A0ABD3XBY8"/>
<dbReference type="Proteomes" id="UP001634394">
    <property type="component" value="Unassembled WGS sequence"/>
</dbReference>
<name>A0ABD3XBY8_SINWO</name>